<keyword evidence="7" id="KW-0808">Transferase</keyword>
<dbReference type="PANTHER" id="PTHR43525:SF1">
    <property type="entry name" value="PROTEIN MALY"/>
    <property type="match status" value="1"/>
</dbReference>
<dbReference type="Proteomes" id="UP000095143">
    <property type="component" value="Unassembled WGS sequence"/>
</dbReference>
<dbReference type="InterPro" id="IPR015422">
    <property type="entry name" value="PyrdxlP-dep_Trfase_small"/>
</dbReference>
<dbReference type="GO" id="GO:0008483">
    <property type="term" value="F:transaminase activity"/>
    <property type="evidence" value="ECO:0007669"/>
    <property type="project" value="UniProtKB-KW"/>
</dbReference>
<comment type="cofactor">
    <cofactor evidence="1">
        <name>pyridoxal 5'-phosphate</name>
        <dbReference type="ChEBI" id="CHEBI:597326"/>
    </cofactor>
</comment>
<dbReference type="NCBIfam" id="TIGR04350">
    <property type="entry name" value="C_S_lyase_PatB"/>
    <property type="match status" value="1"/>
</dbReference>
<evidence type="ECO:0000256" key="5">
    <source>
        <dbReference type="ARBA" id="ARBA00037974"/>
    </source>
</evidence>
<dbReference type="InterPro" id="IPR051798">
    <property type="entry name" value="Class-II_PLP-Dep_Aminotrans"/>
</dbReference>
<dbReference type="OrthoDB" id="3224382at2"/>
<dbReference type="GO" id="GO:0047804">
    <property type="term" value="F:cysteine-S-conjugate beta-lyase activity"/>
    <property type="evidence" value="ECO:0007669"/>
    <property type="project" value="UniProtKB-EC"/>
</dbReference>
<dbReference type="InterPro" id="IPR015421">
    <property type="entry name" value="PyrdxlP-dep_Trfase_major"/>
</dbReference>
<dbReference type="Pfam" id="PF00155">
    <property type="entry name" value="Aminotran_1_2"/>
    <property type="match status" value="1"/>
</dbReference>
<accession>A0A1C2DRH0</accession>
<reference evidence="7 8" key="1">
    <citation type="submission" date="2016-08" db="EMBL/GenBank/DDBJ databases">
        <title>Whole genome sequence of Pseudomonas graminis strain UASWS1507, a potential biological control agent for agriculture.</title>
        <authorList>
            <person name="Crovadore J."/>
            <person name="Calmin G."/>
            <person name="Chablais R."/>
            <person name="Cochard B."/>
            <person name="Lefort F."/>
        </authorList>
    </citation>
    <scope>NUCLEOTIDE SEQUENCE [LARGE SCALE GENOMIC DNA]</scope>
    <source>
        <strain evidence="7 8">UASWS1507</strain>
    </source>
</reference>
<evidence type="ECO:0000259" key="6">
    <source>
        <dbReference type="Pfam" id="PF00155"/>
    </source>
</evidence>
<comment type="similarity">
    <text evidence="5">Belongs to the class-II pyridoxal-phosphate-dependent aminotransferase family. MalY/PatB cystathionine beta-lyase subfamily.</text>
</comment>
<evidence type="ECO:0000256" key="2">
    <source>
        <dbReference type="ARBA" id="ARBA00012224"/>
    </source>
</evidence>
<evidence type="ECO:0000256" key="3">
    <source>
        <dbReference type="ARBA" id="ARBA00022898"/>
    </source>
</evidence>
<evidence type="ECO:0000313" key="7">
    <source>
        <dbReference type="EMBL" id="OCX17364.1"/>
    </source>
</evidence>
<feature type="domain" description="Aminotransferase class I/classII large" evidence="6">
    <location>
        <begin position="37"/>
        <end position="372"/>
    </location>
</feature>
<proteinExistence type="inferred from homology"/>
<comment type="caution">
    <text evidence="7">The sequence shown here is derived from an EMBL/GenBank/DDBJ whole genome shotgun (WGS) entry which is preliminary data.</text>
</comment>
<dbReference type="CDD" id="cd00609">
    <property type="entry name" value="AAT_like"/>
    <property type="match status" value="1"/>
</dbReference>
<evidence type="ECO:0000256" key="1">
    <source>
        <dbReference type="ARBA" id="ARBA00001933"/>
    </source>
</evidence>
<organism evidence="7 8">
    <name type="scientific">Pseudomonas graminis</name>
    <dbReference type="NCBI Taxonomy" id="158627"/>
    <lineage>
        <taxon>Bacteria</taxon>
        <taxon>Pseudomonadati</taxon>
        <taxon>Pseudomonadota</taxon>
        <taxon>Gammaproteobacteria</taxon>
        <taxon>Pseudomonadales</taxon>
        <taxon>Pseudomonadaceae</taxon>
        <taxon>Pseudomonas</taxon>
    </lineage>
</organism>
<keyword evidence="3" id="KW-0663">Pyridoxal phosphate</keyword>
<sequence>MDLNNVFQRLNTGSKKWSQYPEDVLPMWVADMDFPVAAPIVQALKNRLEHPLLGYSVPQQALRETLVKHLAERYGWQIEAQDLVFLPGVEPGVNMALHALVSPSSAVLVQTPNYSPLLHAPANWKLPRIDLPFHANAQGEYPTDIATLERALPDYGALLLSNPHNPLGKVFERDELLAIGEACVRRDALIISDEIHADLLFDGRQHTPIASLSPEIAARSVTLMSASKAWNIAGLKTAFAVVQNAELRQRFNAGRLGLVDSVNALGLEATEVAYREGGPWLAQVVAYLQDNRDYLAEAINTRFPGITMHLPQSTYLAWLDCSGLGLKNPQQFFLEHAKVALSDGLEFGDDCGQFVRLNFGCPRPMLKEGLARMERSLRDI</sequence>
<dbReference type="InterPro" id="IPR004839">
    <property type="entry name" value="Aminotransferase_I/II_large"/>
</dbReference>
<dbReference type="EC" id="4.4.1.13" evidence="2"/>
<dbReference type="Gene3D" id="3.40.640.10">
    <property type="entry name" value="Type I PLP-dependent aspartate aminotransferase-like (Major domain)"/>
    <property type="match status" value="1"/>
</dbReference>
<keyword evidence="7" id="KW-0032">Aminotransferase</keyword>
<protein>
    <recommendedName>
        <fullName evidence="2">cysteine-S-conjugate beta-lyase</fullName>
        <ecNumber evidence="2">4.4.1.13</ecNumber>
    </recommendedName>
</protein>
<dbReference type="InterPro" id="IPR027619">
    <property type="entry name" value="C-S_lyase_PatB-like"/>
</dbReference>
<evidence type="ECO:0000313" key="8">
    <source>
        <dbReference type="Proteomes" id="UP000095143"/>
    </source>
</evidence>
<dbReference type="AlphaFoldDB" id="A0A1C2DRH0"/>
<dbReference type="Gene3D" id="3.90.1150.10">
    <property type="entry name" value="Aspartate Aminotransferase, domain 1"/>
    <property type="match status" value="1"/>
</dbReference>
<dbReference type="PANTHER" id="PTHR43525">
    <property type="entry name" value="PROTEIN MALY"/>
    <property type="match status" value="1"/>
</dbReference>
<name>A0A1C2DRH0_9PSED</name>
<gene>
    <name evidence="7" type="ORF">BBI10_17785</name>
</gene>
<dbReference type="EMBL" id="MDEN01000065">
    <property type="protein sequence ID" value="OCX17364.1"/>
    <property type="molecule type" value="Genomic_DNA"/>
</dbReference>
<evidence type="ECO:0000256" key="4">
    <source>
        <dbReference type="ARBA" id="ARBA00023239"/>
    </source>
</evidence>
<keyword evidence="4" id="KW-0456">Lyase</keyword>
<dbReference type="SUPFAM" id="SSF53383">
    <property type="entry name" value="PLP-dependent transferases"/>
    <property type="match status" value="1"/>
</dbReference>
<dbReference type="InterPro" id="IPR015424">
    <property type="entry name" value="PyrdxlP-dep_Trfase"/>
</dbReference>
<dbReference type="RefSeq" id="WP_065990634.1">
    <property type="nucleotide sequence ID" value="NZ_MDEN01000065.1"/>
</dbReference>
<dbReference type="GO" id="GO:0030170">
    <property type="term" value="F:pyridoxal phosphate binding"/>
    <property type="evidence" value="ECO:0007669"/>
    <property type="project" value="InterPro"/>
</dbReference>